<accession>A0A0V0I444</accession>
<sequence length="78" mass="8934">MRLKKCGSWKDIYLRTSTLSIFKQGNLACKRVCLADPFVRTASIKLNDHYQGICYANEYRISTIYCVSSSIAPCKRMC</sequence>
<reference evidence="1" key="1">
    <citation type="submission" date="2015-12" db="EMBL/GenBank/DDBJ databases">
        <title>Gene expression during late stages of embryo sac development: a critical building block for successful pollen-pistil interactions.</title>
        <authorList>
            <person name="Liu Y."/>
            <person name="Joly V."/>
            <person name="Sabar M."/>
            <person name="Matton D.P."/>
        </authorList>
    </citation>
    <scope>NUCLEOTIDE SEQUENCE</scope>
</reference>
<protein>
    <submittedName>
        <fullName evidence="1">Putative ovule protein</fullName>
    </submittedName>
</protein>
<proteinExistence type="predicted"/>
<dbReference type="AlphaFoldDB" id="A0A0V0I444"/>
<evidence type="ECO:0000313" key="1">
    <source>
        <dbReference type="EMBL" id="JAP27343.1"/>
    </source>
</evidence>
<organism evidence="1">
    <name type="scientific">Solanum chacoense</name>
    <name type="common">Chaco potato</name>
    <dbReference type="NCBI Taxonomy" id="4108"/>
    <lineage>
        <taxon>Eukaryota</taxon>
        <taxon>Viridiplantae</taxon>
        <taxon>Streptophyta</taxon>
        <taxon>Embryophyta</taxon>
        <taxon>Tracheophyta</taxon>
        <taxon>Spermatophyta</taxon>
        <taxon>Magnoliopsida</taxon>
        <taxon>eudicotyledons</taxon>
        <taxon>Gunneridae</taxon>
        <taxon>Pentapetalae</taxon>
        <taxon>asterids</taxon>
        <taxon>lamiids</taxon>
        <taxon>Solanales</taxon>
        <taxon>Solanaceae</taxon>
        <taxon>Solanoideae</taxon>
        <taxon>Solaneae</taxon>
        <taxon>Solanum</taxon>
    </lineage>
</organism>
<name>A0A0V0I444_SOLCH</name>
<dbReference type="EMBL" id="GEDG01011272">
    <property type="protein sequence ID" value="JAP27343.1"/>
    <property type="molecule type" value="Transcribed_RNA"/>
</dbReference>